<reference evidence="1 2" key="1">
    <citation type="journal article" date="2011" name="ISME J.">
        <title>The endosymbionts of the deep-sea tubeworms Riftia pachyptila and Tevnia jerichonana share an identical physiology as revealed by proteogenomic analyses.</title>
        <authorList>
            <person name="Gardebrecht A."/>
            <person name="Markert S."/>
            <person name="Felbeck H."/>
            <person name="Thuermer A."/>
            <person name="Albrecht D."/>
            <person name="Wollherr A."/>
            <person name="Kabisch J."/>
            <person name="Lehmann R."/>
            <person name="Daniel R."/>
            <person name="Liesegang H."/>
            <person name="Hecker M."/>
            <person name="Sievert S.M."/>
            <person name="Schweder T."/>
        </authorList>
    </citation>
    <scope>NUCLEOTIDE SEQUENCE [LARGE SCALE GENOMIC DNA]</scope>
</reference>
<comment type="caution">
    <text evidence="1">The sequence shown here is derived from an EMBL/GenBank/DDBJ whole genome shotgun (WGS) entry which is preliminary data.</text>
</comment>
<organism evidence="1 2">
    <name type="scientific">endosymbiont of Tevnia jerichonana</name>
    <name type="common">vent Tica</name>
    <dbReference type="NCBI Taxonomy" id="1049564"/>
    <lineage>
        <taxon>Bacteria</taxon>
        <taxon>Pseudomonadati</taxon>
        <taxon>Pseudomonadota</taxon>
        <taxon>Gammaproteobacteria</taxon>
        <taxon>sulfur-oxidizing symbionts</taxon>
    </lineage>
</organism>
<proteinExistence type="predicted"/>
<evidence type="ECO:0000313" key="1">
    <source>
        <dbReference type="EMBL" id="EGW54167.1"/>
    </source>
</evidence>
<dbReference type="AlphaFoldDB" id="G2FG94"/>
<sequence>MAIIGQLILDQDGSFFDATHQFHDPLILQPSLVVQILTQLFTS</sequence>
<evidence type="ECO:0000313" key="2">
    <source>
        <dbReference type="Proteomes" id="UP000005167"/>
    </source>
</evidence>
<dbReference type="EMBL" id="AFZB01000016">
    <property type="protein sequence ID" value="EGW54167.1"/>
    <property type="molecule type" value="Genomic_DNA"/>
</dbReference>
<accession>G2FG94</accession>
<name>G2FG94_9GAMM</name>
<gene>
    <name evidence="1" type="ORF">TevJSym_ap00340</name>
</gene>
<keyword evidence="2" id="KW-1185">Reference proteome</keyword>
<dbReference type="Proteomes" id="UP000005167">
    <property type="component" value="Unassembled WGS sequence"/>
</dbReference>
<protein>
    <submittedName>
        <fullName evidence="1">Uncharacterized protein</fullName>
    </submittedName>
</protein>